<dbReference type="InterPro" id="IPR029787">
    <property type="entry name" value="Nucleotide_cyclase"/>
</dbReference>
<dbReference type="PANTHER" id="PTHR23150:SF35">
    <property type="entry name" value="BLL6746 PROTEIN"/>
    <property type="match status" value="1"/>
</dbReference>
<dbReference type="Pfam" id="PF03781">
    <property type="entry name" value="FGE-sulfatase"/>
    <property type="match status" value="1"/>
</dbReference>
<dbReference type="InterPro" id="IPR051043">
    <property type="entry name" value="Sulfatase_Mod_Factor_Kinase"/>
</dbReference>
<dbReference type="RefSeq" id="WP_238293924.1">
    <property type="nucleotide sequence ID" value="NZ_BPQS01000086.1"/>
</dbReference>
<dbReference type="SUPFAM" id="SSF56436">
    <property type="entry name" value="C-type lectin-like"/>
    <property type="match status" value="1"/>
</dbReference>
<name>A0ABT8AU41_9HYPH</name>
<feature type="region of interest" description="Disordered" evidence="1">
    <location>
        <begin position="291"/>
        <end position="310"/>
    </location>
</feature>
<protein>
    <submittedName>
        <fullName evidence="3">SUMF1/EgtB/PvdO family nonheme iron enzyme</fullName>
    </submittedName>
</protein>
<evidence type="ECO:0000259" key="2">
    <source>
        <dbReference type="PROSITE" id="PS50125"/>
    </source>
</evidence>
<gene>
    <name evidence="3" type="ORF">QWZ18_22180</name>
</gene>
<comment type="caution">
    <text evidence="3">The sequence shown here is derived from an EMBL/GenBank/DDBJ whole genome shotgun (WGS) entry which is preliminary data.</text>
</comment>
<evidence type="ECO:0000313" key="3">
    <source>
        <dbReference type="EMBL" id="MDN3573319.1"/>
    </source>
</evidence>
<keyword evidence="4" id="KW-1185">Reference proteome</keyword>
<evidence type="ECO:0000256" key="1">
    <source>
        <dbReference type="SAM" id="MobiDB-lite"/>
    </source>
</evidence>
<feature type="domain" description="Guanylate cyclase" evidence="2">
    <location>
        <begin position="18"/>
        <end position="134"/>
    </location>
</feature>
<sequence length="538" mass="58495">MIKEISSHPSTSTRRLAAIMSADIAGYSRLMGHDEEGTHARLTRYKRDIVDPTITEHNGSIVKHMGDGFLAVFDSPLEATRCAIVIQQTIAARNSTVSDKNHWLQYRIGINLGDIIFEIDDVFGDGVNIAARLQTAAKPGDVNISGGVYEQIKNKLVCGYQSLGDERLKNITDPVRIYRVLPDPSAVGQAEHGLKRLIRTAVPLAGACALTFGVGVWYANRNTTPGQTVTAVTTRQTDIPLADVPPRPPSAKVIEAVSSEARADTASPIQVVPPPQISVSEPRLVAAITPPPLQKAKPSSQTKGSRDCSDCPDMLNLPGGEFRMGSSSDFTEKPVHQVVVPPFALSRIPITNAQWQACVAANDCRYRPGGDGELPVTNVSWNDIQQYVAWLSRLTSKPYRLPSEAEWEFAARAGTATAFWWGAQMSPGYANCRGCGTPHDPERPIQIELLPPNAFGLQGMGGGVSEWVSDCWHSSYHGAPKTGSWSTPNCREHVLRGGSWLSDPDDVRVSSREHYDSGVRYPTHGFRVAISGTGERDR</sequence>
<dbReference type="PROSITE" id="PS50125">
    <property type="entry name" value="GUANYLATE_CYCLASE_2"/>
    <property type="match status" value="1"/>
</dbReference>
<dbReference type="InterPro" id="IPR016187">
    <property type="entry name" value="CTDL_fold"/>
</dbReference>
<dbReference type="InterPro" id="IPR042095">
    <property type="entry name" value="SUMF_sf"/>
</dbReference>
<dbReference type="Gene3D" id="3.90.1580.10">
    <property type="entry name" value="paralog of FGE (formylglycine-generating enzyme)"/>
    <property type="match status" value="1"/>
</dbReference>
<dbReference type="PANTHER" id="PTHR23150">
    <property type="entry name" value="SULFATASE MODIFYING FACTOR 1, 2"/>
    <property type="match status" value="1"/>
</dbReference>
<organism evidence="3 4">
    <name type="scientific">Methylobacterium longum</name>
    <dbReference type="NCBI Taxonomy" id="767694"/>
    <lineage>
        <taxon>Bacteria</taxon>
        <taxon>Pseudomonadati</taxon>
        <taxon>Pseudomonadota</taxon>
        <taxon>Alphaproteobacteria</taxon>
        <taxon>Hyphomicrobiales</taxon>
        <taxon>Methylobacteriaceae</taxon>
        <taxon>Methylobacterium</taxon>
    </lineage>
</organism>
<dbReference type="InterPro" id="IPR005532">
    <property type="entry name" value="SUMF_dom"/>
</dbReference>
<dbReference type="Gene3D" id="3.30.70.1230">
    <property type="entry name" value="Nucleotide cyclase"/>
    <property type="match status" value="1"/>
</dbReference>
<accession>A0ABT8AU41</accession>
<dbReference type="SUPFAM" id="SSF55073">
    <property type="entry name" value="Nucleotide cyclase"/>
    <property type="match status" value="1"/>
</dbReference>
<dbReference type="InterPro" id="IPR001054">
    <property type="entry name" value="A/G_cyclase"/>
</dbReference>
<dbReference type="CDD" id="cd07302">
    <property type="entry name" value="CHD"/>
    <property type="match status" value="1"/>
</dbReference>
<proteinExistence type="predicted"/>
<dbReference type="Proteomes" id="UP001244297">
    <property type="component" value="Unassembled WGS sequence"/>
</dbReference>
<evidence type="ECO:0000313" key="4">
    <source>
        <dbReference type="Proteomes" id="UP001244297"/>
    </source>
</evidence>
<dbReference type="EMBL" id="JAUFPT010000071">
    <property type="protein sequence ID" value="MDN3573319.1"/>
    <property type="molecule type" value="Genomic_DNA"/>
</dbReference>
<dbReference type="Pfam" id="PF00211">
    <property type="entry name" value="Guanylate_cyc"/>
    <property type="match status" value="1"/>
</dbReference>
<reference evidence="4" key="1">
    <citation type="journal article" date="2019" name="Int. J. Syst. Evol. Microbiol.">
        <title>The Global Catalogue of Microorganisms (GCM) 10K type strain sequencing project: providing services to taxonomists for standard genome sequencing and annotation.</title>
        <authorList>
            <consortium name="The Broad Institute Genomics Platform"/>
            <consortium name="The Broad Institute Genome Sequencing Center for Infectious Disease"/>
            <person name="Wu L."/>
            <person name="Ma J."/>
        </authorList>
    </citation>
    <scope>NUCLEOTIDE SEQUENCE [LARGE SCALE GENOMIC DNA]</scope>
    <source>
        <strain evidence="4">CECT 7806</strain>
    </source>
</reference>